<evidence type="ECO:0000256" key="8">
    <source>
        <dbReference type="ARBA" id="ARBA00022741"/>
    </source>
</evidence>
<evidence type="ECO:0000256" key="7">
    <source>
        <dbReference type="ARBA" id="ARBA00022692"/>
    </source>
</evidence>
<keyword evidence="10" id="KW-1133">Transmembrane helix</keyword>
<dbReference type="GO" id="GO:0016020">
    <property type="term" value="C:membrane"/>
    <property type="evidence" value="ECO:0007669"/>
    <property type="project" value="UniProtKB-SubCell"/>
</dbReference>
<accession>A0A9W7SYK8</accession>
<evidence type="ECO:0000256" key="1">
    <source>
        <dbReference type="ARBA" id="ARBA00004606"/>
    </source>
</evidence>
<dbReference type="AlphaFoldDB" id="A0A9W7SYK8"/>
<comment type="caution">
    <text evidence="14">The sequence shown here is derived from an EMBL/GenBank/DDBJ whole genome shotgun (WGS) entry which is preliminary data.</text>
</comment>
<dbReference type="Proteomes" id="UP001138500">
    <property type="component" value="Unassembled WGS sequence"/>
</dbReference>
<evidence type="ECO:0000256" key="6">
    <source>
        <dbReference type="ARBA" id="ARBA00022679"/>
    </source>
</evidence>
<keyword evidence="15" id="KW-1185">Reference proteome</keyword>
<dbReference type="Gene3D" id="3.90.550.50">
    <property type="match status" value="1"/>
</dbReference>
<comment type="similarity">
    <text evidence="3">Belongs to the glycosyltransferase 31 family. Beta3-Gal-T subfamily.</text>
</comment>
<evidence type="ECO:0000256" key="12">
    <source>
        <dbReference type="SAM" id="SignalP"/>
    </source>
</evidence>
<dbReference type="EMBL" id="RIBY02000447">
    <property type="protein sequence ID" value="KAH9842146.1"/>
    <property type="molecule type" value="Genomic_DNA"/>
</dbReference>
<evidence type="ECO:0000313" key="14">
    <source>
        <dbReference type="EMBL" id="KAH9842146.1"/>
    </source>
</evidence>
<evidence type="ECO:0000259" key="13">
    <source>
        <dbReference type="Pfam" id="PF02434"/>
    </source>
</evidence>
<keyword evidence="7" id="KW-0812">Transmembrane</keyword>
<evidence type="ECO:0000256" key="4">
    <source>
        <dbReference type="ARBA" id="ARBA00012557"/>
    </source>
</evidence>
<name>A0A9W7SYK8_9PEZI</name>
<dbReference type="PANTHER" id="PTHR23033">
    <property type="entry name" value="BETA1,3-GALACTOSYLTRANSFERASE"/>
    <property type="match status" value="1"/>
</dbReference>
<protein>
    <recommendedName>
        <fullName evidence="4">N-acetylgalactosaminide beta-1,3-galactosyltransferase</fullName>
        <ecNumber evidence="4">2.4.1.122</ecNumber>
    </recommendedName>
</protein>
<organism evidence="14 15">
    <name type="scientific">Teratosphaeria destructans</name>
    <dbReference type="NCBI Taxonomy" id="418781"/>
    <lineage>
        <taxon>Eukaryota</taxon>
        <taxon>Fungi</taxon>
        <taxon>Dikarya</taxon>
        <taxon>Ascomycota</taxon>
        <taxon>Pezizomycotina</taxon>
        <taxon>Dothideomycetes</taxon>
        <taxon>Dothideomycetidae</taxon>
        <taxon>Mycosphaerellales</taxon>
        <taxon>Teratosphaeriaceae</taxon>
        <taxon>Teratosphaeria</taxon>
    </lineage>
</organism>
<feature type="chain" id="PRO_5040741746" description="N-acetylgalactosaminide beta-1,3-galactosyltransferase" evidence="12">
    <location>
        <begin position="23"/>
        <end position="465"/>
    </location>
</feature>
<dbReference type="OrthoDB" id="414175at2759"/>
<proteinExistence type="inferred from homology"/>
<dbReference type="GO" id="GO:0016263">
    <property type="term" value="F:glycoprotein-N-acetylgalactosamine 3-beta-galactosyltransferase activity"/>
    <property type="evidence" value="ECO:0007669"/>
    <property type="project" value="UniProtKB-EC"/>
</dbReference>
<gene>
    <name evidence="14" type="ORF">Tdes44962_MAKER07654</name>
</gene>
<evidence type="ECO:0000256" key="3">
    <source>
        <dbReference type="ARBA" id="ARBA00006462"/>
    </source>
</evidence>
<evidence type="ECO:0000256" key="2">
    <source>
        <dbReference type="ARBA" id="ARBA00004922"/>
    </source>
</evidence>
<dbReference type="PANTHER" id="PTHR23033:SF47">
    <property type="entry name" value="APPLE DOMAIN-CONTAINING PROTEIN-RELATED"/>
    <property type="match status" value="1"/>
</dbReference>
<dbReference type="EC" id="2.4.1.122" evidence="4"/>
<keyword evidence="8" id="KW-0547">Nucleotide-binding</keyword>
<keyword evidence="5" id="KW-0328">Glycosyltransferase</keyword>
<evidence type="ECO:0000313" key="15">
    <source>
        <dbReference type="Proteomes" id="UP001138500"/>
    </source>
</evidence>
<keyword evidence="11" id="KW-0472">Membrane</keyword>
<keyword evidence="6" id="KW-0808">Transferase</keyword>
<feature type="domain" description="Fringe-like glycosyltransferase" evidence="13">
    <location>
        <begin position="174"/>
        <end position="239"/>
    </location>
</feature>
<evidence type="ECO:0000256" key="11">
    <source>
        <dbReference type="ARBA" id="ARBA00023136"/>
    </source>
</evidence>
<dbReference type="GO" id="GO:0000166">
    <property type="term" value="F:nucleotide binding"/>
    <property type="evidence" value="ECO:0007669"/>
    <property type="project" value="UniProtKB-KW"/>
</dbReference>
<reference evidence="14 15" key="1">
    <citation type="journal article" date="2018" name="IMA Fungus">
        <title>IMA Genome-F 10: Nine draft genome sequences of Claviceps purpurea s.lat., including C. arundinis, C. humidiphila, and C. cf. spartinae, pseudomolecules for the pitch canker pathogen Fusarium circinatum, draft genome of Davidsoniella eucalypti, Grosmannia galeiformis, Quambalaria eucalypti, and Teratosphaeria destructans.</title>
        <authorList>
            <person name="Wingfield B.D."/>
            <person name="Liu M."/>
            <person name="Nguyen H.D."/>
            <person name="Lane F.A."/>
            <person name="Morgan S.W."/>
            <person name="De Vos L."/>
            <person name="Wilken P.M."/>
            <person name="Duong T.A."/>
            <person name="Aylward J."/>
            <person name="Coetzee M.P."/>
            <person name="Dadej K."/>
            <person name="De Beer Z.W."/>
            <person name="Findlay W."/>
            <person name="Havenga M."/>
            <person name="Kolarik M."/>
            <person name="Menzies J.G."/>
            <person name="Naidoo K."/>
            <person name="Pochopski O."/>
            <person name="Shoukouhi P."/>
            <person name="Santana Q.C."/>
            <person name="Seifert K.A."/>
            <person name="Soal N."/>
            <person name="Steenkamp E.T."/>
            <person name="Tatham C.T."/>
            <person name="van der Nest M.A."/>
            <person name="Wingfield M.J."/>
        </authorList>
    </citation>
    <scope>NUCLEOTIDE SEQUENCE [LARGE SCALE GENOMIC DNA]</scope>
    <source>
        <strain evidence="14">CMW44962</strain>
    </source>
</reference>
<dbReference type="InterPro" id="IPR003378">
    <property type="entry name" value="Fringe-like_glycosylTrfase"/>
</dbReference>
<sequence length="465" mass="52385">MFTAQRALVIIISLLSLTLVNQLWDDEAFGRMGQSITMGMGGTEAMAQNDSIHSSTASAACDGLVLGDILIVLKTGSTELYDKLPIHLATTFACAVDHLVYSDLDQWFGDIHVRDALALTSPNLRHEHEELEQYRRLQRHVIAGGDVAELGGDKSWRLDKWKFMPMISDAYATYGRSKKWYIFVEADTYVSLHNLVLWLRALDPHKAVYAGAQVMIGDSEFGHGGSGFVLSQSAAQRLSDAYLQNMTRWEEQLVGECCGDKVMAEVLRAADPPVHLLRAFPHIQGETVASLDWSPTHWCMPAITWHHVDAAGIHRLAEADRIWRETHDWNQPVRFADYYARLVEPRIYANNGTLTDWDNLSDEWVVRKGIKHHKSSDNAENCEAFCRSEDECLQWFWAPGICRGGKKPRLGWALDNRPALGSAGHRVAKLDSQESVSGWLVDRLEAYKAQHEPCSTDEVWITRND</sequence>
<evidence type="ECO:0000256" key="9">
    <source>
        <dbReference type="ARBA" id="ARBA00022968"/>
    </source>
</evidence>
<dbReference type="InterPro" id="IPR026050">
    <property type="entry name" value="C1GALT1/C1GALT1_chp1"/>
</dbReference>
<evidence type="ECO:0000256" key="10">
    <source>
        <dbReference type="ARBA" id="ARBA00022989"/>
    </source>
</evidence>
<feature type="signal peptide" evidence="12">
    <location>
        <begin position="1"/>
        <end position="22"/>
    </location>
</feature>
<comment type="pathway">
    <text evidence="2">Protein modification; protein glycosylation.</text>
</comment>
<evidence type="ECO:0000256" key="5">
    <source>
        <dbReference type="ARBA" id="ARBA00022676"/>
    </source>
</evidence>
<keyword evidence="12" id="KW-0732">Signal</keyword>
<dbReference type="Pfam" id="PF02434">
    <property type="entry name" value="Fringe"/>
    <property type="match status" value="1"/>
</dbReference>
<comment type="subcellular location">
    <subcellularLocation>
        <location evidence="1">Membrane</location>
        <topology evidence="1">Single-pass type II membrane protein</topology>
    </subcellularLocation>
</comment>
<reference evidence="14 15" key="2">
    <citation type="journal article" date="2021" name="Curr. Genet.">
        <title>Genetic response to nitrogen starvation in the aggressive Eucalyptus foliar pathogen Teratosphaeria destructans.</title>
        <authorList>
            <person name="Havenga M."/>
            <person name="Wingfield B.D."/>
            <person name="Wingfield M.J."/>
            <person name="Dreyer L.L."/>
            <person name="Roets F."/>
            <person name="Aylward J."/>
        </authorList>
    </citation>
    <scope>NUCLEOTIDE SEQUENCE [LARGE SCALE GENOMIC DNA]</scope>
    <source>
        <strain evidence="14">CMW44962</strain>
    </source>
</reference>
<keyword evidence="9" id="KW-0735">Signal-anchor</keyword>